<name>A0A0B1RVT9_OESDE</name>
<sequence length="97" mass="10586">MTLTTASLILNLISTFGKIAVPSDAGPRPRYDDPKSRLDKDSAFYKNSVIAASSEWGMTLVMQLFILSLVIEMSAARVALPRVIYGEDSEAECDMAL</sequence>
<dbReference type="AlphaFoldDB" id="A0A0B1RVT9"/>
<dbReference type="EMBL" id="KN612427">
    <property type="protein sequence ID" value="KHJ75761.1"/>
    <property type="molecule type" value="Genomic_DNA"/>
</dbReference>
<evidence type="ECO:0000313" key="2">
    <source>
        <dbReference type="Proteomes" id="UP000053660"/>
    </source>
</evidence>
<protein>
    <submittedName>
        <fullName evidence="1">Uncharacterized protein</fullName>
    </submittedName>
</protein>
<reference evidence="1 2" key="1">
    <citation type="submission" date="2014-03" db="EMBL/GenBank/DDBJ databases">
        <title>Draft genome of the hookworm Oesophagostomum dentatum.</title>
        <authorList>
            <person name="Mitreva M."/>
        </authorList>
    </citation>
    <scope>NUCLEOTIDE SEQUENCE [LARGE SCALE GENOMIC DNA]</scope>
    <source>
        <strain evidence="1 2">OD-Hann</strain>
    </source>
</reference>
<organism evidence="1 2">
    <name type="scientific">Oesophagostomum dentatum</name>
    <name type="common">Nodular worm</name>
    <dbReference type="NCBI Taxonomy" id="61180"/>
    <lineage>
        <taxon>Eukaryota</taxon>
        <taxon>Metazoa</taxon>
        <taxon>Ecdysozoa</taxon>
        <taxon>Nematoda</taxon>
        <taxon>Chromadorea</taxon>
        <taxon>Rhabditida</taxon>
        <taxon>Rhabditina</taxon>
        <taxon>Rhabditomorpha</taxon>
        <taxon>Strongyloidea</taxon>
        <taxon>Strongylidae</taxon>
        <taxon>Oesophagostomum</taxon>
    </lineage>
</organism>
<keyword evidence="2" id="KW-1185">Reference proteome</keyword>
<evidence type="ECO:0000313" key="1">
    <source>
        <dbReference type="EMBL" id="KHJ75761.1"/>
    </source>
</evidence>
<dbReference type="Proteomes" id="UP000053660">
    <property type="component" value="Unassembled WGS sequence"/>
</dbReference>
<gene>
    <name evidence="1" type="ORF">OESDEN_24623</name>
</gene>
<accession>A0A0B1RVT9</accession>
<dbReference type="OrthoDB" id="191706at2759"/>
<proteinExistence type="predicted"/>